<dbReference type="SUPFAM" id="SSF47203">
    <property type="entry name" value="Acyl-CoA dehydrogenase C-terminal domain-like"/>
    <property type="match status" value="1"/>
</dbReference>
<comment type="function">
    <text evidence="7">Catalyzes the dehydrogenation at the alpha-beta position of ACP-bound acyl chains. This results in the introduction of a double bond in the lipidic chain, which is further transferred to the epsilon-amino group of lysine residue in the mycobactin core by MbtK.</text>
</comment>
<reference evidence="13 14" key="1">
    <citation type="submission" date="2022-10" db="EMBL/GenBank/DDBJ databases">
        <title>paucibacter sp. hw8 Genome sequencing.</title>
        <authorList>
            <person name="Park S."/>
        </authorList>
    </citation>
    <scope>NUCLEOTIDE SEQUENCE [LARGE SCALE GENOMIC DNA]</scope>
    <source>
        <strain evidence="14">hw8</strain>
    </source>
</reference>
<protein>
    <recommendedName>
        <fullName evidence="8">Acyl-[acyl-carrier-protein] dehydrogenase MbtN</fullName>
    </recommendedName>
    <alternativeName>
        <fullName evidence="9">Mycobactin synthase protein N</fullName>
    </alternativeName>
</protein>
<feature type="domain" description="Acyl-CoA dehydrogenase/oxidase N-terminal" evidence="12">
    <location>
        <begin position="14"/>
        <end position="121"/>
    </location>
</feature>
<evidence type="ECO:0000259" key="11">
    <source>
        <dbReference type="Pfam" id="PF02770"/>
    </source>
</evidence>
<evidence type="ECO:0000256" key="9">
    <source>
        <dbReference type="ARBA" id="ARBA00042660"/>
    </source>
</evidence>
<dbReference type="Pfam" id="PF00441">
    <property type="entry name" value="Acyl-CoA_dh_1"/>
    <property type="match status" value="1"/>
</dbReference>
<evidence type="ECO:0000256" key="6">
    <source>
        <dbReference type="ARBA" id="ARBA00023002"/>
    </source>
</evidence>
<evidence type="ECO:0000259" key="10">
    <source>
        <dbReference type="Pfam" id="PF00441"/>
    </source>
</evidence>
<evidence type="ECO:0000259" key="12">
    <source>
        <dbReference type="Pfam" id="PF02771"/>
    </source>
</evidence>
<dbReference type="SUPFAM" id="SSF56645">
    <property type="entry name" value="Acyl-CoA dehydrogenase NM domain-like"/>
    <property type="match status" value="1"/>
</dbReference>
<evidence type="ECO:0000256" key="3">
    <source>
        <dbReference type="ARBA" id="ARBA00009347"/>
    </source>
</evidence>
<dbReference type="InterPro" id="IPR036250">
    <property type="entry name" value="AcylCo_DH-like_C"/>
</dbReference>
<dbReference type="Pfam" id="PF02771">
    <property type="entry name" value="Acyl-CoA_dh_N"/>
    <property type="match status" value="1"/>
</dbReference>
<evidence type="ECO:0000313" key="13">
    <source>
        <dbReference type="EMBL" id="MDC8786353.1"/>
    </source>
</evidence>
<gene>
    <name evidence="13" type="ORF">PRZ01_14280</name>
</gene>
<dbReference type="InterPro" id="IPR050741">
    <property type="entry name" value="Acyl-CoA_dehydrogenase"/>
</dbReference>
<keyword evidence="4" id="KW-0285">Flavoprotein</keyword>
<dbReference type="RefSeq" id="WP_273597465.1">
    <property type="nucleotide sequence ID" value="NZ_JAQQXS010000012.1"/>
</dbReference>
<dbReference type="Proteomes" id="UP001219862">
    <property type="component" value="Unassembled WGS sequence"/>
</dbReference>
<dbReference type="Pfam" id="PF02770">
    <property type="entry name" value="Acyl-CoA_dh_M"/>
    <property type="match status" value="1"/>
</dbReference>
<organism evidence="13 14">
    <name type="scientific">Roseateles koreensis</name>
    <dbReference type="NCBI Taxonomy" id="2987526"/>
    <lineage>
        <taxon>Bacteria</taxon>
        <taxon>Pseudomonadati</taxon>
        <taxon>Pseudomonadota</taxon>
        <taxon>Betaproteobacteria</taxon>
        <taxon>Burkholderiales</taxon>
        <taxon>Sphaerotilaceae</taxon>
        <taxon>Roseateles</taxon>
    </lineage>
</organism>
<dbReference type="InterPro" id="IPR009100">
    <property type="entry name" value="AcylCoA_DH/oxidase_NM_dom_sf"/>
</dbReference>
<dbReference type="PROSITE" id="PS00073">
    <property type="entry name" value="ACYL_COA_DH_2"/>
    <property type="match status" value="1"/>
</dbReference>
<evidence type="ECO:0000256" key="1">
    <source>
        <dbReference type="ARBA" id="ARBA00001974"/>
    </source>
</evidence>
<evidence type="ECO:0000313" key="14">
    <source>
        <dbReference type="Proteomes" id="UP001219862"/>
    </source>
</evidence>
<dbReference type="PANTHER" id="PTHR48083">
    <property type="entry name" value="MEDIUM-CHAIN SPECIFIC ACYL-COA DEHYDROGENASE, MITOCHONDRIAL-RELATED"/>
    <property type="match status" value="1"/>
</dbReference>
<comment type="similarity">
    <text evidence="3">Belongs to the acyl-CoA dehydrogenase family.</text>
</comment>
<evidence type="ECO:0000256" key="8">
    <source>
        <dbReference type="ARBA" id="ARBA00040394"/>
    </source>
</evidence>
<dbReference type="InterPro" id="IPR006089">
    <property type="entry name" value="Acyl-CoA_DH_CS"/>
</dbReference>
<dbReference type="InterPro" id="IPR013786">
    <property type="entry name" value="AcylCoA_DH/ox_N"/>
</dbReference>
<keyword evidence="14" id="KW-1185">Reference proteome</keyword>
<proteinExistence type="inferred from homology"/>
<comment type="caution">
    <text evidence="13">The sequence shown here is derived from an EMBL/GenBank/DDBJ whole genome shotgun (WGS) entry which is preliminary data.</text>
</comment>
<dbReference type="EMBL" id="JAQQXS010000012">
    <property type="protein sequence ID" value="MDC8786353.1"/>
    <property type="molecule type" value="Genomic_DNA"/>
</dbReference>
<dbReference type="Gene3D" id="1.10.540.10">
    <property type="entry name" value="Acyl-CoA dehydrogenase/oxidase, N-terminal domain"/>
    <property type="match status" value="1"/>
</dbReference>
<dbReference type="InterPro" id="IPR037069">
    <property type="entry name" value="AcylCoA_DH/ox_N_sf"/>
</dbReference>
<dbReference type="Gene3D" id="2.40.110.10">
    <property type="entry name" value="Butyryl-CoA Dehydrogenase, subunit A, domain 2"/>
    <property type="match status" value="1"/>
</dbReference>
<keyword evidence="5" id="KW-0274">FAD</keyword>
<dbReference type="Gene3D" id="1.20.140.10">
    <property type="entry name" value="Butyryl-CoA Dehydrogenase, subunit A, domain 3"/>
    <property type="match status" value="1"/>
</dbReference>
<accession>A0ABT5KVF4</accession>
<evidence type="ECO:0000256" key="5">
    <source>
        <dbReference type="ARBA" id="ARBA00022827"/>
    </source>
</evidence>
<feature type="domain" description="Acyl-CoA dehydrogenase/oxidase C-terminal" evidence="10">
    <location>
        <begin position="237"/>
        <end position="385"/>
    </location>
</feature>
<comment type="pathway">
    <text evidence="2">Siderophore biosynthesis; mycobactin biosynthesis.</text>
</comment>
<dbReference type="PANTHER" id="PTHR48083:SF20">
    <property type="entry name" value="LONG-CHAIN SPECIFIC ACYL-COA DEHYDROGENASE, MITOCHONDRIAL"/>
    <property type="match status" value="1"/>
</dbReference>
<feature type="domain" description="Acyl-CoA oxidase/dehydrogenase middle" evidence="11">
    <location>
        <begin position="126"/>
        <end position="223"/>
    </location>
</feature>
<evidence type="ECO:0000256" key="4">
    <source>
        <dbReference type="ARBA" id="ARBA00022630"/>
    </source>
</evidence>
<name>A0ABT5KVF4_9BURK</name>
<dbReference type="InterPro" id="IPR006091">
    <property type="entry name" value="Acyl-CoA_Oxase/DH_mid-dom"/>
</dbReference>
<sequence>MFPQLHRHAWMDADVEAFREQVRRYVEGELVPHLGAWRRQGYIPREVWRPFGEMGFMLPEMSEAYGGSGVSLAYQLVVQDELAKAEVPANTAVHTIAAHYIQDYGTEAQKQRWLPKLASGEMLAGIALTEPGCGSDLKALRTRARRDTEGQGDHYVIDGAKTFITNGYTANLLVIAVRTGEAGSRGVSLMVVETQDQPGFRVGRRLEKLGQHASDTAELFFDEMRVPASHLLGGVEGKGFAQLMSQLPYERMLLCVPAAAVIERAVEMTVAYTQQRKAFGQTVFDFQNTRFKLAECATLAHVVRSFVNDCVQRMLDGTLDDEAAYMAKWWCTEQQGKVTDECLQLFGGYGYMVEYPIARLYADARIQRIYGGTTEIMKDLIARKLAL</sequence>
<comment type="cofactor">
    <cofactor evidence="1">
        <name>FAD</name>
        <dbReference type="ChEBI" id="CHEBI:57692"/>
    </cofactor>
</comment>
<evidence type="ECO:0000256" key="2">
    <source>
        <dbReference type="ARBA" id="ARBA00005102"/>
    </source>
</evidence>
<dbReference type="InterPro" id="IPR009075">
    <property type="entry name" value="AcylCo_DH/oxidase_C"/>
</dbReference>
<dbReference type="InterPro" id="IPR046373">
    <property type="entry name" value="Acyl-CoA_Oxase/DH_mid-dom_sf"/>
</dbReference>
<keyword evidence="6" id="KW-0560">Oxidoreductase</keyword>
<evidence type="ECO:0000256" key="7">
    <source>
        <dbReference type="ARBA" id="ARBA00037085"/>
    </source>
</evidence>